<dbReference type="Proteomes" id="UP000778864">
    <property type="component" value="Unassembled WGS sequence"/>
</dbReference>
<organism evidence="2 3">
    <name type="scientific">Veillonella parvula</name>
    <name type="common">Staphylococcus parvulus</name>
    <dbReference type="NCBI Taxonomy" id="29466"/>
    <lineage>
        <taxon>Bacteria</taxon>
        <taxon>Bacillati</taxon>
        <taxon>Bacillota</taxon>
        <taxon>Negativicutes</taxon>
        <taxon>Veillonellales</taxon>
        <taxon>Veillonellaceae</taxon>
        <taxon>Veillonella</taxon>
    </lineage>
</organism>
<comment type="caution">
    <text evidence="2">The sequence shown here is derived from an EMBL/GenBank/DDBJ whole genome shotgun (WGS) entry which is preliminary data.</text>
</comment>
<feature type="region of interest" description="Disordered" evidence="1">
    <location>
        <begin position="29"/>
        <end position="68"/>
    </location>
</feature>
<dbReference type="Pfam" id="PF12669">
    <property type="entry name" value="FeoB_associated"/>
    <property type="match status" value="1"/>
</dbReference>
<accession>A0A134C5V9</accession>
<sequence>MDNLVIGLIVVLALAYIGNKFYKQMSGKGGCGCSGGGSDSGSKKSSGCGGSCSCDGSNKALGIKRTAK</sequence>
<dbReference type="RefSeq" id="WP_060918993.1">
    <property type="nucleotide sequence ID" value="NZ_CABFMP010000005.1"/>
</dbReference>
<name>A0A134C5V9_VEIPA</name>
<proteinExistence type="predicted"/>
<reference evidence="2" key="1">
    <citation type="submission" date="2021-02" db="EMBL/GenBank/DDBJ databases">
        <title>Infant gut strain persistence is associated with maternal origin, phylogeny, and functional potential including surface adhesion and iron acquisition.</title>
        <authorList>
            <person name="Lou Y.C."/>
        </authorList>
    </citation>
    <scope>NUCLEOTIDE SEQUENCE</scope>
    <source>
        <strain evidence="2">L3_108_031G1_dasL3_108_031G1_concoct_20</strain>
    </source>
</reference>
<evidence type="ECO:0000256" key="1">
    <source>
        <dbReference type="SAM" id="MobiDB-lite"/>
    </source>
</evidence>
<dbReference type="AlphaFoldDB" id="A0A134C5V9"/>
<protein>
    <submittedName>
        <fullName evidence="2">FeoB-associated Cys-rich membrane protein</fullName>
    </submittedName>
</protein>
<feature type="compositionally biased region" description="Gly residues" evidence="1">
    <location>
        <begin position="29"/>
        <end position="39"/>
    </location>
</feature>
<gene>
    <name evidence="2" type="ORF">KHZ90_03435</name>
</gene>
<dbReference type="STRING" id="29466.GCA_002005185_01279"/>
<dbReference type="EMBL" id="JAGZMU010000001">
    <property type="protein sequence ID" value="MBS4892818.1"/>
    <property type="molecule type" value="Genomic_DNA"/>
</dbReference>
<evidence type="ECO:0000313" key="3">
    <source>
        <dbReference type="Proteomes" id="UP000778864"/>
    </source>
</evidence>
<evidence type="ECO:0000313" key="2">
    <source>
        <dbReference type="EMBL" id="MBS4892818.1"/>
    </source>
</evidence>